<protein>
    <submittedName>
        <fullName evidence="1">Pas47</fullName>
    </submittedName>
</protein>
<reference evidence="1 2" key="1">
    <citation type="journal article" date="2004" name="Virus Genes">
        <title>The genome of phiAsp2, an actinoplanes infecting phage.</title>
        <authorList>
            <person name="Jarling M."/>
            <person name="Bartkowiak K."/>
            <person name="Pape H."/>
            <person name="Meinhardt F."/>
        </authorList>
    </citation>
    <scope>NUCLEOTIDE SEQUENCE</scope>
</reference>
<dbReference type="EMBL" id="AY576796">
    <property type="protein sequence ID" value="AAT36795.1"/>
    <property type="molecule type" value="Genomic_DNA"/>
</dbReference>
<sequence length="94" mass="9855">MPDLGELADGTVLGLVVTYGPSRPYPVIGYKAGGNWHLTGERSPNKISSDDLAEWLMSGGRHLRLAQVLAEFEVGAVPVIDLGALLDGLLGGGR</sequence>
<dbReference type="Proteomes" id="UP000001245">
    <property type="component" value="Segment"/>
</dbReference>
<gene>
    <name evidence="1" type="primary">pas47</name>
</gene>
<accession>Q6J7Y4</accession>
<dbReference type="GeneID" id="2846145"/>
<evidence type="ECO:0000313" key="2">
    <source>
        <dbReference type="Proteomes" id="UP000001245"/>
    </source>
</evidence>
<proteinExistence type="predicted"/>
<dbReference type="RefSeq" id="YP_024833.1">
    <property type="nucleotide sequence ID" value="NC_005885.1"/>
</dbReference>
<name>Q6J7Y4_9CAUD</name>
<evidence type="ECO:0000313" key="1">
    <source>
        <dbReference type="EMBL" id="AAT36795.1"/>
    </source>
</evidence>
<keyword evidence="2" id="KW-1185">Reference proteome</keyword>
<dbReference type="KEGG" id="vg:2846145"/>
<organism evidence="1 2">
    <name type="scientific">Actinoplanes phage phiAsp2</name>
    <dbReference type="NCBI Taxonomy" id="279303"/>
    <lineage>
        <taxon>Viruses</taxon>
        <taxon>Duplodnaviria</taxon>
        <taxon>Heunggongvirae</taxon>
        <taxon>Uroviricota</taxon>
        <taxon>Caudoviricetes</taxon>
        <taxon>Aspduovirus</taxon>
        <taxon>Aspduovirus Asp2</taxon>
    </lineage>
</organism>